<dbReference type="KEGG" id="sgl:SG1894"/>
<evidence type="ECO:0000313" key="2">
    <source>
        <dbReference type="Proteomes" id="UP000001932"/>
    </source>
</evidence>
<dbReference type="EMBL" id="AP008232">
    <property type="protein sequence ID" value="BAE75169.1"/>
    <property type="molecule type" value="Genomic_DNA"/>
</dbReference>
<dbReference type="HOGENOM" id="CLU_1502501_0_0_6"/>
<dbReference type="Proteomes" id="UP000001932">
    <property type="component" value="Chromosome"/>
</dbReference>
<dbReference type="eggNOG" id="COG3661">
    <property type="taxonomic scope" value="Bacteria"/>
</dbReference>
<reference evidence="1 2" key="1">
    <citation type="journal article" date="2006" name="Genome Res.">
        <title>Massive genome erosion and functional adaptations provide insights into the symbiotic lifestyle of Sodalis glossinidius in the tsetse host.</title>
        <authorList>
            <person name="Toh H."/>
            <person name="Weiss B.L."/>
            <person name="Perkin S.A.H."/>
            <person name="Yamashita A."/>
            <person name="Oshima K."/>
            <person name="Hattori M."/>
            <person name="Aksoy S."/>
        </authorList>
    </citation>
    <scope>NUCLEOTIDE SEQUENCE [LARGE SCALE GENOMIC DNA]</scope>
    <source>
        <strain evidence="2">morsitans</strain>
    </source>
</reference>
<evidence type="ECO:0000313" key="1">
    <source>
        <dbReference type="EMBL" id="BAE75169.1"/>
    </source>
</evidence>
<keyword evidence="2" id="KW-1185">Reference proteome</keyword>
<organism evidence="1 2">
    <name type="scientific">Sodalis glossinidius (strain morsitans)</name>
    <dbReference type="NCBI Taxonomy" id="343509"/>
    <lineage>
        <taxon>Bacteria</taxon>
        <taxon>Pseudomonadati</taxon>
        <taxon>Pseudomonadota</taxon>
        <taxon>Gammaproteobacteria</taxon>
        <taxon>Enterobacterales</taxon>
        <taxon>Bruguierivoracaceae</taxon>
        <taxon>Sodalis</taxon>
    </lineage>
</organism>
<protein>
    <submittedName>
        <fullName evidence="1">Uncharacterized protein</fullName>
    </submittedName>
</protein>
<sequence length="179" mass="20139">MMHQHSQLPADIDTALRLLHSDSCSANWRQSFQALLPREDEPTGRAQLELMQLEQQQNLFLAEYLYTQAQALGRAGDIPAAFAEVLCHAWAAAVRYTRLFGHARQVISLRWYLNQYGEDPARLGHLITAIDAAQHYAEKTSLWLAEEDVNVAHNLPLLLDPSRLGLLAESCRQPADAIL</sequence>
<proteinExistence type="predicted"/>
<name>Q2NRQ6_SODGM</name>
<gene>
    <name evidence="1" type="ordered locus">SG1894</name>
</gene>
<dbReference type="AlphaFoldDB" id="Q2NRQ6"/>
<dbReference type="BioCyc" id="SGLO343509:SGP1_RS17350-MONOMER"/>
<accession>Q2NRQ6</accession>